<accession>A0A645CS78</accession>
<keyword evidence="1" id="KW-1133">Transmembrane helix</keyword>
<comment type="caution">
    <text evidence="2">The sequence shown here is derived from an EMBL/GenBank/DDBJ whole genome shotgun (WGS) entry which is preliminary data.</text>
</comment>
<gene>
    <name evidence="2" type="ORF">SDC9_127009</name>
</gene>
<proteinExistence type="predicted"/>
<keyword evidence="1" id="KW-0472">Membrane</keyword>
<dbReference type="EMBL" id="VSSQ01029721">
    <property type="protein sequence ID" value="MPM79966.1"/>
    <property type="molecule type" value="Genomic_DNA"/>
</dbReference>
<dbReference type="PANTHER" id="PTHR46795">
    <property type="entry name" value="ABC TRANSPORTER PERMEASE-RELATED-RELATED"/>
    <property type="match status" value="1"/>
</dbReference>
<reference evidence="2" key="1">
    <citation type="submission" date="2019-08" db="EMBL/GenBank/DDBJ databases">
        <authorList>
            <person name="Kucharzyk K."/>
            <person name="Murdoch R.W."/>
            <person name="Higgins S."/>
            <person name="Loffler F."/>
        </authorList>
    </citation>
    <scope>NUCLEOTIDE SEQUENCE</scope>
</reference>
<feature type="transmembrane region" description="Helical" evidence="1">
    <location>
        <begin position="290"/>
        <end position="311"/>
    </location>
</feature>
<sequence>MIDITNSGTTKLLENKALEFSLVYTNFISSVNGKEEKANIALTSEKNFKQCGFGSFIDEDFHPKKGYGYLIPIENYRLPNIMSEDVIKVFNDRTSFNFKYTKITNPLYFITIPNCTLLLIVSEEDYEDVIKDVSPNHMGKINMFKFHHWKDTEEVVDRLQLALRNNNSNTTHQWVDSQKSNGESYIFSTIKEFNTRKQNGILSNFLAGFISSLFFIASSMLIYLKLCTEMEEERIKYNKLHRIGMKEEEFIKLIYKKLSLIFFSPLIFGGIPAYSYLFVMFNKLRFTKEFYLNSAYLFIAYVIFQSAYYLMARRRYVKNIISVVNQ</sequence>
<protein>
    <recommendedName>
        <fullName evidence="3">ABC3 transporter permease protein domain-containing protein</fullName>
    </recommendedName>
</protein>
<evidence type="ECO:0000256" key="1">
    <source>
        <dbReference type="SAM" id="Phobius"/>
    </source>
</evidence>
<dbReference type="InterPro" id="IPR052536">
    <property type="entry name" value="ABC-4_Integral_Memb_Prot"/>
</dbReference>
<feature type="transmembrane region" description="Helical" evidence="1">
    <location>
        <begin position="201"/>
        <end position="224"/>
    </location>
</feature>
<dbReference type="PANTHER" id="PTHR46795:SF1">
    <property type="entry name" value="ABC TRANSPORTER PERMEASE PROTEIN"/>
    <property type="match status" value="1"/>
</dbReference>
<keyword evidence="1" id="KW-0812">Transmembrane</keyword>
<evidence type="ECO:0000313" key="2">
    <source>
        <dbReference type="EMBL" id="MPM79966.1"/>
    </source>
</evidence>
<dbReference type="AlphaFoldDB" id="A0A645CS78"/>
<name>A0A645CS78_9ZZZZ</name>
<organism evidence="2">
    <name type="scientific">bioreactor metagenome</name>
    <dbReference type="NCBI Taxonomy" id="1076179"/>
    <lineage>
        <taxon>unclassified sequences</taxon>
        <taxon>metagenomes</taxon>
        <taxon>ecological metagenomes</taxon>
    </lineage>
</organism>
<feature type="transmembrane region" description="Helical" evidence="1">
    <location>
        <begin position="258"/>
        <end position="278"/>
    </location>
</feature>
<evidence type="ECO:0008006" key="3">
    <source>
        <dbReference type="Google" id="ProtNLM"/>
    </source>
</evidence>